<reference evidence="1 2" key="1">
    <citation type="submission" date="2024-01" db="EMBL/GenBank/DDBJ databases">
        <title>The genomes of 5 underutilized Papilionoideae crops provide insights into root nodulation and disease resistanc.</title>
        <authorList>
            <person name="Jiang F."/>
        </authorList>
    </citation>
    <scope>NUCLEOTIDE SEQUENCE [LARGE SCALE GENOMIC DNA]</scope>
    <source>
        <strain evidence="1">LVBAO_FW01</strain>
        <tissue evidence="1">Leaves</tissue>
    </source>
</reference>
<protein>
    <submittedName>
        <fullName evidence="1">Uncharacterized protein</fullName>
    </submittedName>
</protein>
<keyword evidence="2" id="KW-1185">Reference proteome</keyword>
<evidence type="ECO:0000313" key="1">
    <source>
        <dbReference type="EMBL" id="KAK7339565.1"/>
    </source>
</evidence>
<gene>
    <name evidence="1" type="ORF">VNO77_20240</name>
</gene>
<organism evidence="1 2">
    <name type="scientific">Canavalia gladiata</name>
    <name type="common">Sword bean</name>
    <name type="synonym">Dolichos gladiatus</name>
    <dbReference type="NCBI Taxonomy" id="3824"/>
    <lineage>
        <taxon>Eukaryota</taxon>
        <taxon>Viridiplantae</taxon>
        <taxon>Streptophyta</taxon>
        <taxon>Embryophyta</taxon>
        <taxon>Tracheophyta</taxon>
        <taxon>Spermatophyta</taxon>
        <taxon>Magnoliopsida</taxon>
        <taxon>eudicotyledons</taxon>
        <taxon>Gunneridae</taxon>
        <taxon>Pentapetalae</taxon>
        <taxon>rosids</taxon>
        <taxon>fabids</taxon>
        <taxon>Fabales</taxon>
        <taxon>Fabaceae</taxon>
        <taxon>Papilionoideae</taxon>
        <taxon>50 kb inversion clade</taxon>
        <taxon>NPAAA clade</taxon>
        <taxon>indigoferoid/millettioid clade</taxon>
        <taxon>Phaseoleae</taxon>
        <taxon>Canavalia</taxon>
    </lineage>
</organism>
<dbReference type="EMBL" id="JAYMYQ010000004">
    <property type="protein sequence ID" value="KAK7339565.1"/>
    <property type="molecule type" value="Genomic_DNA"/>
</dbReference>
<dbReference type="AlphaFoldDB" id="A0AAN9LNV5"/>
<evidence type="ECO:0000313" key="2">
    <source>
        <dbReference type="Proteomes" id="UP001367508"/>
    </source>
</evidence>
<name>A0AAN9LNV5_CANGL</name>
<sequence>MRSTEEAFAGFRRNFTPTRFIALSRKRLLRISSIPGLEVVIKVIWGLIPKVVLPSPGLESYSFLGWIERSYDFTFFKNHGLNVLKLSVLMDLDSALP</sequence>
<accession>A0AAN9LNV5</accession>
<proteinExistence type="predicted"/>
<comment type="caution">
    <text evidence="1">The sequence shown here is derived from an EMBL/GenBank/DDBJ whole genome shotgun (WGS) entry which is preliminary data.</text>
</comment>
<dbReference type="Proteomes" id="UP001367508">
    <property type="component" value="Unassembled WGS sequence"/>
</dbReference>